<comment type="caution">
    <text evidence="2">The sequence shown here is derived from an EMBL/GenBank/DDBJ whole genome shotgun (WGS) entry which is preliminary data.</text>
</comment>
<dbReference type="EMBL" id="BPLR01007233">
    <property type="protein sequence ID" value="GIY15420.1"/>
    <property type="molecule type" value="Genomic_DNA"/>
</dbReference>
<evidence type="ECO:0000313" key="2">
    <source>
        <dbReference type="EMBL" id="GIY15420.1"/>
    </source>
</evidence>
<reference evidence="2 3" key="1">
    <citation type="submission" date="2021-06" db="EMBL/GenBank/DDBJ databases">
        <title>Caerostris extrusa draft genome.</title>
        <authorList>
            <person name="Kono N."/>
            <person name="Arakawa K."/>
        </authorList>
    </citation>
    <scope>NUCLEOTIDE SEQUENCE [LARGE SCALE GENOMIC DNA]</scope>
</reference>
<dbReference type="AlphaFoldDB" id="A0AAV4R116"/>
<keyword evidence="3" id="KW-1185">Reference proteome</keyword>
<evidence type="ECO:0000313" key="3">
    <source>
        <dbReference type="Proteomes" id="UP001054945"/>
    </source>
</evidence>
<accession>A0AAV4R116</accession>
<protein>
    <submittedName>
        <fullName evidence="2">Uncharacterized protein</fullName>
    </submittedName>
</protein>
<feature type="compositionally biased region" description="Polar residues" evidence="1">
    <location>
        <begin position="269"/>
        <end position="282"/>
    </location>
</feature>
<name>A0AAV4R116_CAEEX</name>
<dbReference type="Proteomes" id="UP001054945">
    <property type="component" value="Unassembled WGS sequence"/>
</dbReference>
<organism evidence="2 3">
    <name type="scientific">Caerostris extrusa</name>
    <name type="common">Bark spider</name>
    <name type="synonym">Caerostris bankana</name>
    <dbReference type="NCBI Taxonomy" id="172846"/>
    <lineage>
        <taxon>Eukaryota</taxon>
        <taxon>Metazoa</taxon>
        <taxon>Ecdysozoa</taxon>
        <taxon>Arthropoda</taxon>
        <taxon>Chelicerata</taxon>
        <taxon>Arachnida</taxon>
        <taxon>Araneae</taxon>
        <taxon>Araneomorphae</taxon>
        <taxon>Entelegynae</taxon>
        <taxon>Araneoidea</taxon>
        <taxon>Araneidae</taxon>
        <taxon>Caerostris</taxon>
    </lineage>
</organism>
<evidence type="ECO:0000256" key="1">
    <source>
        <dbReference type="SAM" id="MobiDB-lite"/>
    </source>
</evidence>
<gene>
    <name evidence="2" type="ORF">CEXT_707151</name>
</gene>
<sequence length="282" mass="30463">MEVDDDGCVHAAGKSPHKGSCVVPATPGNVTNLTTTSDMNMDLSLTTAPPIINEAQHCQQLLQAEKEAAQQKKRYDSALGFVNVANIICDQDLLDKMSTAKLTKVALTKAEKEYKAALQRVSDLGLCPLVNCSRHSSAKIKCVSGKNKRTAQADEFILPTKKQTAKVKVQNAKDIINVSNGFDQLTVDETGDGGQEVSPQNLKCHRLWFVIAPRGEDAQSSRNRGRRQAKPQVLRDGISRQKSNPGSLLCQYGARSSTNSIAGPYYGESAQSSNSSKPGSKF</sequence>
<proteinExistence type="predicted"/>
<feature type="region of interest" description="Disordered" evidence="1">
    <location>
        <begin position="215"/>
        <end position="282"/>
    </location>
</feature>